<dbReference type="RefSeq" id="XP_024585214.1">
    <property type="nucleotide sequence ID" value="XM_024719968.1"/>
</dbReference>
<dbReference type="EMBL" id="CCYD01003042">
    <property type="protein sequence ID" value="CEG48845.1"/>
    <property type="molecule type" value="Genomic_DNA"/>
</dbReference>
<dbReference type="GeneID" id="36401698"/>
<dbReference type="Proteomes" id="UP000054928">
    <property type="component" value="Unassembled WGS sequence"/>
</dbReference>
<proteinExistence type="predicted"/>
<dbReference type="AlphaFoldDB" id="A0A0P1B2A5"/>
<accession>A0A0P1B2A5</accession>
<organism evidence="1 2">
    <name type="scientific">Plasmopara halstedii</name>
    <name type="common">Downy mildew of sunflower</name>
    <dbReference type="NCBI Taxonomy" id="4781"/>
    <lineage>
        <taxon>Eukaryota</taxon>
        <taxon>Sar</taxon>
        <taxon>Stramenopiles</taxon>
        <taxon>Oomycota</taxon>
        <taxon>Peronosporomycetes</taxon>
        <taxon>Peronosporales</taxon>
        <taxon>Peronosporaceae</taxon>
        <taxon>Plasmopara</taxon>
    </lineage>
</organism>
<sequence length="87" mass="9474">MVQQGCRSSGQNIDLADISINDIALYLLANSKSNGGCEPPSSVIMLVMTDKDNLDLAEPPSRQKKTIVFRINQGLLVDNAILRLSPF</sequence>
<evidence type="ECO:0000313" key="1">
    <source>
        <dbReference type="EMBL" id="CEG48845.1"/>
    </source>
</evidence>
<protein>
    <submittedName>
        <fullName evidence="1">Uncharacterized protein</fullName>
    </submittedName>
</protein>
<reference evidence="2" key="1">
    <citation type="submission" date="2014-09" db="EMBL/GenBank/DDBJ databases">
        <authorList>
            <person name="Sharma Rahul"/>
            <person name="Thines Marco"/>
        </authorList>
    </citation>
    <scope>NUCLEOTIDE SEQUENCE [LARGE SCALE GENOMIC DNA]</scope>
</reference>
<evidence type="ECO:0000313" key="2">
    <source>
        <dbReference type="Proteomes" id="UP000054928"/>
    </source>
</evidence>
<keyword evidence="2" id="KW-1185">Reference proteome</keyword>
<name>A0A0P1B2A5_PLAHL</name>